<proteinExistence type="predicted"/>
<accession>A0AAV4M408</accession>
<evidence type="ECO:0000313" key="2">
    <source>
        <dbReference type="EMBL" id="GIX66086.1"/>
    </source>
</evidence>
<gene>
    <name evidence="2" type="ORF">BcabD6B2_55220</name>
</gene>
<dbReference type="RefSeq" id="XP_067718155.1">
    <property type="nucleotide sequence ID" value="XM_067862054.1"/>
</dbReference>
<keyword evidence="3" id="KW-1185">Reference proteome</keyword>
<sequence length="180" mass="20134">MVEERDRRGHKFEGTGQDGSGGRSGLGRLRRQFGNLAPNFGKHGVWLINKCIGQIGIHVEGFIKFTDHGLKCWTFIFEQLPVQVPHEAEQITQRPGCSLGETPKLLRKLAKRGTGTATENQKRIKDMLTKAGAFELHWPKAHWHVAHRSQRALSEVFRCAGMLTAKSIQVIGKEGLERGC</sequence>
<name>A0AAV4M408_BABCB</name>
<dbReference type="Proteomes" id="UP001497744">
    <property type="component" value="Unassembled WGS sequence"/>
</dbReference>
<dbReference type="EMBL" id="BPLF01000006">
    <property type="protein sequence ID" value="GIX66086.1"/>
    <property type="molecule type" value="Genomic_DNA"/>
</dbReference>
<dbReference type="AlphaFoldDB" id="A0AAV4M408"/>
<comment type="caution">
    <text evidence="2">The sequence shown here is derived from an EMBL/GenBank/DDBJ whole genome shotgun (WGS) entry which is preliminary data.</text>
</comment>
<dbReference type="GeneID" id="94197567"/>
<feature type="compositionally biased region" description="Gly residues" evidence="1">
    <location>
        <begin position="16"/>
        <end position="25"/>
    </location>
</feature>
<feature type="region of interest" description="Disordered" evidence="1">
    <location>
        <begin position="1"/>
        <end position="27"/>
    </location>
</feature>
<evidence type="ECO:0000313" key="3">
    <source>
        <dbReference type="Proteomes" id="UP001497744"/>
    </source>
</evidence>
<evidence type="ECO:0000256" key="1">
    <source>
        <dbReference type="SAM" id="MobiDB-lite"/>
    </source>
</evidence>
<protein>
    <submittedName>
        <fullName evidence="2">Histidinol-phosphate transaminase</fullName>
    </submittedName>
</protein>
<organism evidence="2 3">
    <name type="scientific">Babesia caballi</name>
    <dbReference type="NCBI Taxonomy" id="5871"/>
    <lineage>
        <taxon>Eukaryota</taxon>
        <taxon>Sar</taxon>
        <taxon>Alveolata</taxon>
        <taxon>Apicomplexa</taxon>
        <taxon>Aconoidasida</taxon>
        <taxon>Piroplasmida</taxon>
        <taxon>Babesiidae</taxon>
        <taxon>Babesia</taxon>
    </lineage>
</organism>
<reference evidence="2 3" key="1">
    <citation type="submission" date="2021-06" db="EMBL/GenBank/DDBJ databases">
        <title>Genome sequence of Babesia caballi.</title>
        <authorList>
            <person name="Yamagishi J."/>
            <person name="Kidaka T."/>
            <person name="Ochi A."/>
        </authorList>
    </citation>
    <scope>NUCLEOTIDE SEQUENCE [LARGE SCALE GENOMIC DNA]</scope>
    <source>
        <strain evidence="2">USDA-D6B2</strain>
    </source>
</reference>
<feature type="compositionally biased region" description="Basic and acidic residues" evidence="1">
    <location>
        <begin position="1"/>
        <end position="13"/>
    </location>
</feature>